<keyword evidence="3" id="KW-1185">Reference proteome</keyword>
<dbReference type="EMBL" id="CP150951">
    <property type="protein sequence ID" value="WZC49957.1"/>
    <property type="molecule type" value="Genomic_DNA"/>
</dbReference>
<protein>
    <submittedName>
        <fullName evidence="2">Uncharacterized protein</fullName>
    </submittedName>
</protein>
<evidence type="ECO:0000313" key="2">
    <source>
        <dbReference type="EMBL" id="WZC49957.1"/>
    </source>
</evidence>
<keyword evidence="1" id="KW-0732">Signal</keyword>
<evidence type="ECO:0000256" key="1">
    <source>
        <dbReference type="SAM" id="SignalP"/>
    </source>
</evidence>
<dbReference type="RefSeq" id="WP_341368067.1">
    <property type="nucleotide sequence ID" value="NZ_CP150951.2"/>
</dbReference>
<reference evidence="3" key="1">
    <citation type="submission" date="2024-04" db="EMBL/GenBank/DDBJ databases">
        <title>Phylogenomic analyses of a clade within the roseobacter group suggest taxonomic reassignments of species of the genera Aestuariivita, Citreicella, Loktanella, Nautella, Pelagibaca, Ruegeria, Thalassobius, Thiobacimonas and Tropicibacter, and the proposal o.</title>
        <authorList>
            <person name="Jeon C.O."/>
        </authorList>
    </citation>
    <scope>NUCLEOTIDE SEQUENCE [LARGE SCALE GENOMIC DNA]</scope>
    <source>
        <strain evidence="3">BS5-3</strain>
    </source>
</reference>
<name>A0ABZ2V7I6_9RHOB</name>
<organism evidence="2 3">
    <name type="scientific">Yoonia phaeophyticola</name>
    <dbReference type="NCBI Taxonomy" id="3137369"/>
    <lineage>
        <taxon>Bacteria</taxon>
        <taxon>Pseudomonadati</taxon>
        <taxon>Pseudomonadota</taxon>
        <taxon>Alphaproteobacteria</taxon>
        <taxon>Rhodobacterales</taxon>
        <taxon>Paracoccaceae</taxon>
        <taxon>Yoonia</taxon>
    </lineage>
</organism>
<feature type="signal peptide" evidence="1">
    <location>
        <begin position="1"/>
        <end position="19"/>
    </location>
</feature>
<proteinExistence type="predicted"/>
<sequence length="223" mass="24547">MMKPLMILAAMSLATPVAAQQSFAAPEGCEARLTVQHRGCLLVNVWSCEADNPGDQWLAVIGQGGLFSVQRVDDEFQWVESFKVTGNEALQLPASDPASLTELFDAQVDTWDFVIETPEGDERHVGFDMLTGETTTIDGELLLNTEYAGRTLDADGNELDNGSGRQFVSETHRLFFFGESWDAATPDQITDMSPVEFIYPGEAGFFSDTPKFECNQIETGYQP</sequence>
<accession>A0ABZ2V7I6</accession>
<evidence type="ECO:0000313" key="3">
    <source>
        <dbReference type="Proteomes" id="UP001440612"/>
    </source>
</evidence>
<gene>
    <name evidence="2" type="ORF">AABB29_04720</name>
</gene>
<dbReference type="Proteomes" id="UP001440612">
    <property type="component" value="Chromosome"/>
</dbReference>
<feature type="chain" id="PRO_5046685319" evidence="1">
    <location>
        <begin position="20"/>
        <end position="223"/>
    </location>
</feature>